<protein>
    <submittedName>
        <fullName evidence="1">Uncharacterized protein</fullName>
    </submittedName>
</protein>
<dbReference type="AlphaFoldDB" id="A0A0A3XNV7"/>
<dbReference type="EMBL" id="JRPN01000021">
    <property type="protein sequence ID" value="KGT76055.1"/>
    <property type="molecule type" value="Genomic_DNA"/>
</dbReference>
<comment type="caution">
    <text evidence="1">The sequence shown here is derived from an EMBL/GenBank/DDBJ whole genome shotgun (WGS) entry which is preliminary data.</text>
</comment>
<organism evidence="1 2">
    <name type="scientific">Bradyrhizobium japonicum</name>
    <dbReference type="NCBI Taxonomy" id="375"/>
    <lineage>
        <taxon>Bacteria</taxon>
        <taxon>Pseudomonadati</taxon>
        <taxon>Pseudomonadota</taxon>
        <taxon>Alphaproteobacteria</taxon>
        <taxon>Hyphomicrobiales</taxon>
        <taxon>Nitrobacteraceae</taxon>
        <taxon>Bradyrhizobium</taxon>
    </lineage>
</organism>
<evidence type="ECO:0000313" key="2">
    <source>
        <dbReference type="Proteomes" id="UP000030377"/>
    </source>
</evidence>
<name>A0A0A3XNV7_BRAJP</name>
<reference evidence="1 2" key="1">
    <citation type="submission" date="2014-09" db="EMBL/GenBank/DDBJ databases">
        <title>Draft genome of Bradyrhizobium japonicum Is-34.</title>
        <authorList>
            <person name="Tsurumaru H."/>
            <person name="Yamakawa T."/>
            <person name="Hashimoto S."/>
            <person name="Okizaki K."/>
            <person name="Kanesaki Y."/>
            <person name="Yoshikawa H."/>
            <person name="Yajima S."/>
        </authorList>
    </citation>
    <scope>NUCLEOTIDE SEQUENCE [LARGE SCALE GENOMIC DNA]</scope>
    <source>
        <strain evidence="1 2">Is-34</strain>
    </source>
</reference>
<evidence type="ECO:0000313" key="1">
    <source>
        <dbReference type="EMBL" id="KGT76055.1"/>
    </source>
</evidence>
<dbReference type="RefSeq" id="WP_041958157.1">
    <property type="nucleotide sequence ID" value="NZ_JRPN01000021.1"/>
</dbReference>
<dbReference type="Proteomes" id="UP000030377">
    <property type="component" value="Unassembled WGS sequence"/>
</dbReference>
<sequence>MPPNPWKLLRTDELTDEQRKKLLKKLKAREHDLKLAMDAVEKALALLSRSLDQDGQSKYVRKVKRKKKK</sequence>
<gene>
    <name evidence="1" type="ORF">MA20_29910</name>
</gene>
<proteinExistence type="predicted"/>
<accession>A0A0A3XNV7</accession>